<dbReference type="InterPro" id="IPR033856">
    <property type="entry name" value="Trp_halogen"/>
</dbReference>
<protein>
    <submittedName>
        <fullName evidence="1">Tryptophan 7-halogenase</fullName>
    </submittedName>
</protein>
<comment type="caution">
    <text evidence="1">The sequence shown here is derived from an EMBL/GenBank/DDBJ whole genome shotgun (WGS) entry which is preliminary data.</text>
</comment>
<organism evidence="1 2">
    <name type="scientific">Sphingomonas aurea</name>
    <dbReference type="NCBI Taxonomy" id="3063994"/>
    <lineage>
        <taxon>Bacteria</taxon>
        <taxon>Pseudomonadati</taxon>
        <taxon>Pseudomonadota</taxon>
        <taxon>Alphaproteobacteria</taxon>
        <taxon>Sphingomonadales</taxon>
        <taxon>Sphingomonadaceae</taxon>
        <taxon>Sphingomonas</taxon>
    </lineage>
</organism>
<name>A0ABT9EID6_9SPHN</name>
<gene>
    <name evidence="1" type="ORF">Q5H91_05880</name>
</gene>
<keyword evidence="2" id="KW-1185">Reference proteome</keyword>
<accession>A0ABT9EID6</accession>
<dbReference type="RefSeq" id="WP_305172280.1">
    <property type="nucleotide sequence ID" value="NZ_JAUUDS010000001.1"/>
</dbReference>
<dbReference type="InterPro" id="IPR006905">
    <property type="entry name" value="Flavin_halogenase"/>
</dbReference>
<dbReference type="InterPro" id="IPR050816">
    <property type="entry name" value="Flavin-dep_Halogenase_NPB"/>
</dbReference>
<dbReference type="Pfam" id="PF04820">
    <property type="entry name" value="Trp_halogenase"/>
    <property type="match status" value="1"/>
</dbReference>
<dbReference type="PIRSF" id="PIRSF011396">
    <property type="entry name" value="Trp_halogenase"/>
    <property type="match status" value="1"/>
</dbReference>
<evidence type="ECO:0000313" key="2">
    <source>
        <dbReference type="Proteomes" id="UP001230685"/>
    </source>
</evidence>
<dbReference type="InterPro" id="IPR036188">
    <property type="entry name" value="FAD/NAD-bd_sf"/>
</dbReference>
<dbReference type="PANTHER" id="PTHR43747:SF4">
    <property type="entry name" value="FLAVIN-DEPENDENT TRYPTOPHAN HALOGENASE"/>
    <property type="match status" value="1"/>
</dbReference>
<dbReference type="Proteomes" id="UP001230685">
    <property type="component" value="Unassembled WGS sequence"/>
</dbReference>
<sequence>MSEALRRIVIAGGGSAGWMAAAALAQGLRGTGIAIVLVESEEIGTVGVGEATIPPIQAFNTILGIDEASFVRETKGTFKLGIEFVDWWRQGHRYFHPFGRYGDDFGMVPFHQQWLAARAEGDTTPLSAYSLADAAAARGRFAKPSGDARSVFATYGYAYHFDASLYAAFLRRFAEARGVERVEGRIGSVAQDAESGFVRELVLEDGRRIGGDLFLDCTGFRGLLIGEALATPYLDWRRWLPCDRAVAVPTVNAGPPTPFTRATARDAGWQWRIPLQHRVGNGHVYCSRFIDDDAAEAVLLANLDAAPAGDPRRLRFTTGRRERAWSGNVVSLGLASGFLEPLESTSLHLIQSGITNLLAWFPDRGFDLGIRDEYNRRVAREFDAVRDFLILHYVATEREDTPFWRACRATELPETLVEKMQLFARTGRLLERPGDIFHDANWLAVLLGQGVVPGGRDRLADGVSAAERRAVLSGMRRVIAETAERMPAHGDVIARHFRAG</sequence>
<dbReference type="EMBL" id="JAUUDS010000001">
    <property type="protein sequence ID" value="MDP1026732.1"/>
    <property type="molecule type" value="Genomic_DNA"/>
</dbReference>
<dbReference type="Gene3D" id="3.50.50.60">
    <property type="entry name" value="FAD/NAD(P)-binding domain"/>
    <property type="match status" value="1"/>
</dbReference>
<reference evidence="1 2" key="1">
    <citation type="submission" date="2023-07" db="EMBL/GenBank/DDBJ databases">
        <authorList>
            <person name="Kim M.K."/>
        </authorList>
    </citation>
    <scope>NUCLEOTIDE SEQUENCE [LARGE SCALE GENOMIC DNA]</scope>
    <source>
        <strain evidence="1 2">KR1UV-12</strain>
    </source>
</reference>
<evidence type="ECO:0000313" key="1">
    <source>
        <dbReference type="EMBL" id="MDP1026732.1"/>
    </source>
</evidence>
<proteinExistence type="predicted"/>
<dbReference type="PANTHER" id="PTHR43747">
    <property type="entry name" value="FAD-BINDING PROTEIN"/>
    <property type="match status" value="1"/>
</dbReference>
<dbReference type="SUPFAM" id="SSF51905">
    <property type="entry name" value="FAD/NAD(P)-binding domain"/>
    <property type="match status" value="1"/>
</dbReference>